<evidence type="ECO:0000313" key="13">
    <source>
        <dbReference type="EMBL" id="CAD7629874.1"/>
    </source>
</evidence>
<dbReference type="PANTHER" id="PTHR11096:SF0">
    <property type="entry name" value="RNA 3'-TERMINAL PHOSPHATE CYCLASE"/>
    <property type="match status" value="1"/>
</dbReference>
<dbReference type="FunFam" id="3.30.360.20:FF:000002">
    <property type="entry name" value="RNA terminal phosphate cyclase-like 1"/>
    <property type="match status" value="1"/>
</dbReference>
<evidence type="ECO:0000256" key="8">
    <source>
        <dbReference type="ARBA" id="ARBA00045867"/>
    </source>
</evidence>
<dbReference type="InterPro" id="IPR023797">
    <property type="entry name" value="RNA3'_phos_cyclase_dom"/>
</dbReference>
<dbReference type="EMBL" id="CAJPIZ010007423">
    <property type="protein sequence ID" value="CAG2110304.1"/>
    <property type="molecule type" value="Genomic_DNA"/>
</dbReference>
<evidence type="ECO:0000256" key="10">
    <source>
        <dbReference type="PIRSR" id="PIRSR005378-2"/>
    </source>
</evidence>
<evidence type="ECO:0000259" key="12">
    <source>
        <dbReference type="Pfam" id="PF05189"/>
    </source>
</evidence>
<dbReference type="InterPro" id="IPR036553">
    <property type="entry name" value="RPTC_insert"/>
</dbReference>
<dbReference type="InterPro" id="IPR013792">
    <property type="entry name" value="RNA3'P_cycl/enolpyr_Trfase_a/b"/>
</dbReference>
<feature type="domain" description="RNA 3'-terminal phosphate cyclase" evidence="11">
    <location>
        <begin position="2"/>
        <end position="315"/>
    </location>
</feature>
<feature type="active site" description="Tele-AMP-histidine intermediate" evidence="9">
    <location>
        <position position="297"/>
    </location>
</feature>
<sequence length="338" mass="36496">MSLSALLSQQIHISNIRSGRSKPGLKAQHLVGLHLIRDITCGQLIGDQFSSTDIKFMPKQLISGHFFGDTKTAGSVTLLFQTSLPCLLYASETSYLCLKGGTNAEMAPQIDYTINVLKPILERFGVSFDCDVIRRGYYPKGGGEVMFTVEPVSGLKAIQMTELGQLTKISGYSFVAGVLPIKMTHSMADSAINLLREAFPGVPIDVKRVHESRDKAFGNGSGIILIAESSTGCRVCGSALGKQSISTEAVGESAAKDLIEDLSYGSTVDRYLQDQIIIFMALSSGKSSIKTGPLTQHTLTAIHFAQLISGAKFEVKTIVESKQYMIECEGIALVNKFI</sequence>
<dbReference type="EMBL" id="OC861998">
    <property type="protein sequence ID" value="CAD7629874.1"/>
    <property type="molecule type" value="Genomic_DNA"/>
</dbReference>
<dbReference type="Pfam" id="PF05189">
    <property type="entry name" value="RTC_insert"/>
    <property type="match status" value="1"/>
</dbReference>
<dbReference type="AlphaFoldDB" id="A0A7R9KUW7"/>
<dbReference type="GO" id="GO:0003963">
    <property type="term" value="F:RNA-3'-phosphate cyclase activity"/>
    <property type="evidence" value="ECO:0007669"/>
    <property type="project" value="UniProtKB-EC"/>
</dbReference>
<dbReference type="GO" id="GO:0005524">
    <property type="term" value="F:ATP binding"/>
    <property type="evidence" value="ECO:0007669"/>
    <property type="project" value="UniProtKB-KW"/>
</dbReference>
<evidence type="ECO:0000256" key="5">
    <source>
        <dbReference type="ARBA" id="ARBA00022741"/>
    </source>
</evidence>
<comment type="function">
    <text evidence="8">Catalyzes the conversion of 3'-phosphate to a 2',3'-cyclic phosphodiester at the end of RNA. The mechanism of action of the enzyme occurs in 3 steps: (A) adenylation of the enzyme by ATP; (B) transfer of adenylate to an RNA-N3'P to produce RNA-N3'PP5'A; (C) and attack of the adjacent 2'-hydroxyl on the 3'-phosphorus in the diester linkage to produce the cyclic end product. Likely functions in some aspects of cellular RNA processing. Function plays an important role in regulating axon regeneration by inhibiting central nervous system (CNS) axon regeneration following optic nerve injury.</text>
</comment>
<keyword evidence="4" id="KW-0436">Ligase</keyword>
<dbReference type="EC" id="6.5.1.4" evidence="2"/>
<keyword evidence="5 10" id="KW-0547">Nucleotide-binding</keyword>
<dbReference type="SUPFAM" id="SSF55205">
    <property type="entry name" value="EPT/RTPC-like"/>
    <property type="match status" value="2"/>
</dbReference>
<dbReference type="Proteomes" id="UP000759131">
    <property type="component" value="Unassembled WGS sequence"/>
</dbReference>
<protein>
    <recommendedName>
        <fullName evidence="3">RNA 3'-terminal phosphate cyclase</fullName>
        <ecNumber evidence="2">6.5.1.4</ecNumber>
    </recommendedName>
    <alternativeName>
        <fullName evidence="7">RNA terminal phosphate cyclase domain-containing protein 1</fullName>
    </alternativeName>
</protein>
<dbReference type="InterPro" id="IPR020719">
    <property type="entry name" value="RNA3'_term_phos_cycl-like_CS"/>
</dbReference>
<dbReference type="GO" id="GO:0006396">
    <property type="term" value="P:RNA processing"/>
    <property type="evidence" value="ECO:0007669"/>
    <property type="project" value="InterPro"/>
</dbReference>
<dbReference type="InterPro" id="IPR037136">
    <property type="entry name" value="RNA3'_phos_cyclase_dom_sf"/>
</dbReference>
<evidence type="ECO:0000313" key="14">
    <source>
        <dbReference type="Proteomes" id="UP000759131"/>
    </source>
</evidence>
<evidence type="ECO:0000259" key="11">
    <source>
        <dbReference type="Pfam" id="PF01137"/>
    </source>
</evidence>
<feature type="binding site" evidence="10">
    <location>
        <position position="81"/>
    </location>
    <ligand>
        <name>ATP</name>
        <dbReference type="ChEBI" id="CHEBI:30616"/>
    </ligand>
</feature>
<name>A0A7R9KUW7_9ACAR</name>
<dbReference type="SUPFAM" id="SSF52913">
    <property type="entry name" value="RNA 3'-terminal phosphate cyclase, RPTC, insert domain"/>
    <property type="match status" value="1"/>
</dbReference>
<dbReference type="InterPro" id="IPR017770">
    <property type="entry name" value="RNA3'_term_phos_cyc_type_1"/>
</dbReference>
<feature type="domain" description="RNA 3'-terminal phosphate cyclase insert" evidence="12">
    <location>
        <begin position="161"/>
        <end position="262"/>
    </location>
</feature>
<dbReference type="GO" id="GO:0005634">
    <property type="term" value="C:nucleus"/>
    <property type="evidence" value="ECO:0007669"/>
    <property type="project" value="TreeGrafter"/>
</dbReference>
<comment type="catalytic activity">
    <reaction evidence="6">
        <text>a 3'-end 3'-phospho-ribonucleotide-RNA + ATP = a 3'-end 2',3'-cyclophospho-ribonucleotide-RNA + AMP + diphosphate</text>
        <dbReference type="Rhea" id="RHEA:23976"/>
        <dbReference type="Rhea" id="RHEA-COMP:10463"/>
        <dbReference type="Rhea" id="RHEA-COMP:10464"/>
        <dbReference type="ChEBI" id="CHEBI:30616"/>
        <dbReference type="ChEBI" id="CHEBI:33019"/>
        <dbReference type="ChEBI" id="CHEBI:83062"/>
        <dbReference type="ChEBI" id="CHEBI:83064"/>
        <dbReference type="ChEBI" id="CHEBI:456215"/>
        <dbReference type="EC" id="6.5.1.4"/>
    </reaction>
</comment>
<evidence type="ECO:0000256" key="6">
    <source>
        <dbReference type="ARBA" id="ARBA00024481"/>
    </source>
</evidence>
<dbReference type="OrthoDB" id="25029at2759"/>
<evidence type="ECO:0000256" key="9">
    <source>
        <dbReference type="PIRSR" id="PIRSR005378-1"/>
    </source>
</evidence>
<dbReference type="InterPro" id="IPR013791">
    <property type="entry name" value="RNA3'-term_phos_cycl_insert"/>
</dbReference>
<keyword evidence="14" id="KW-1185">Reference proteome</keyword>
<dbReference type="Pfam" id="PF01137">
    <property type="entry name" value="RTC"/>
    <property type="match status" value="1"/>
</dbReference>
<evidence type="ECO:0000256" key="2">
    <source>
        <dbReference type="ARBA" id="ARBA00012725"/>
    </source>
</evidence>
<dbReference type="NCBIfam" id="TIGR03399">
    <property type="entry name" value="RNA_3prim_cycl"/>
    <property type="match status" value="1"/>
</dbReference>
<dbReference type="PANTHER" id="PTHR11096">
    <property type="entry name" value="RNA 3' TERMINAL PHOSPHATE CYCLASE"/>
    <property type="match status" value="1"/>
</dbReference>
<dbReference type="InterPro" id="IPR000228">
    <property type="entry name" value="RNA3'_term_phos_cyc"/>
</dbReference>
<comment type="similarity">
    <text evidence="1">Belongs to the RNA 3'-terminal cyclase family. Type 1 subfamily.</text>
</comment>
<evidence type="ECO:0000256" key="3">
    <source>
        <dbReference type="ARBA" id="ARBA00021428"/>
    </source>
</evidence>
<keyword evidence="10" id="KW-0067">ATP-binding</keyword>
<reference evidence="13" key="1">
    <citation type="submission" date="2020-11" db="EMBL/GenBank/DDBJ databases">
        <authorList>
            <person name="Tran Van P."/>
        </authorList>
    </citation>
    <scope>NUCLEOTIDE SEQUENCE</scope>
</reference>
<feature type="binding site" evidence="10">
    <location>
        <begin position="271"/>
        <end position="275"/>
    </location>
    <ligand>
        <name>ATP</name>
        <dbReference type="ChEBI" id="CHEBI:30616"/>
    </ligand>
</feature>
<accession>A0A7R9KUW7</accession>
<dbReference type="Gene3D" id="3.30.360.20">
    <property type="entry name" value="RNA 3'-terminal phosphate cyclase, insert domain"/>
    <property type="match status" value="1"/>
</dbReference>
<evidence type="ECO:0000256" key="1">
    <source>
        <dbReference type="ARBA" id="ARBA00009206"/>
    </source>
</evidence>
<dbReference type="PIRSF" id="PIRSF005378">
    <property type="entry name" value="RNA3'_term_phos_cycl_euk"/>
    <property type="match status" value="1"/>
</dbReference>
<gene>
    <name evidence="13" type="ORF">OSB1V03_LOCUS10289</name>
</gene>
<dbReference type="PROSITE" id="PS01287">
    <property type="entry name" value="RTC"/>
    <property type="match status" value="1"/>
</dbReference>
<organism evidence="13">
    <name type="scientific">Medioppia subpectinata</name>
    <dbReference type="NCBI Taxonomy" id="1979941"/>
    <lineage>
        <taxon>Eukaryota</taxon>
        <taxon>Metazoa</taxon>
        <taxon>Ecdysozoa</taxon>
        <taxon>Arthropoda</taxon>
        <taxon>Chelicerata</taxon>
        <taxon>Arachnida</taxon>
        <taxon>Acari</taxon>
        <taxon>Acariformes</taxon>
        <taxon>Sarcoptiformes</taxon>
        <taxon>Oribatida</taxon>
        <taxon>Brachypylina</taxon>
        <taxon>Oppioidea</taxon>
        <taxon>Oppiidae</taxon>
        <taxon>Medioppia</taxon>
    </lineage>
</organism>
<dbReference type="Gene3D" id="3.65.10.20">
    <property type="entry name" value="RNA 3'-terminal phosphate cyclase domain"/>
    <property type="match status" value="1"/>
</dbReference>
<evidence type="ECO:0000256" key="4">
    <source>
        <dbReference type="ARBA" id="ARBA00022598"/>
    </source>
</evidence>
<proteinExistence type="inferred from homology"/>
<evidence type="ECO:0000256" key="7">
    <source>
        <dbReference type="ARBA" id="ARBA00032543"/>
    </source>
</evidence>